<dbReference type="OMA" id="ALKHMSR"/>
<sequence>MEATSSFSYAIVNSVEDFRSIFAPASGDGLLLCYEPEHDSVTSDDLSLFRKAAGSAVKEYGAIVRLHLWNCESDLFTSAKKQLQKNPGTPLLLVIYMCSVADTFQEPMPKMLFSVKHVCKRLASFQHGDKVAAISRSEGISFEQFANFSGGELHVEVDVLRMLEIGKRLMSRGSAEYAAKVFRRALSTLDAVLQDSRGDAEVKGSVAVCLAWLALADLAQGGSADDSIRRLKSECMEFCAEPGGDSARACAAHKMVCALPTKWDGATCSQKRLRSILDNDPHSHKHRCALVVTLFLAGDVERCITEALKLKVLDVPFGHVAICAVADFIGQDHPLLQVSGLVEAKRH</sequence>
<dbReference type="EMBL" id="HE573023">
    <property type="protein sequence ID" value="CCC48991.1"/>
    <property type="molecule type" value="Genomic_DNA"/>
</dbReference>
<accession>G0TYE4</accession>
<evidence type="ECO:0000313" key="1">
    <source>
        <dbReference type="EMBL" id="CCC48991.1"/>
    </source>
</evidence>
<dbReference type="VEuPathDB" id="TriTrypDB:TvY486_0703250"/>
<gene>
    <name evidence="1" type="ORF">TVY486_0703250</name>
</gene>
<organism evidence="1">
    <name type="scientific">Trypanosoma vivax (strain Y486)</name>
    <dbReference type="NCBI Taxonomy" id="1055687"/>
    <lineage>
        <taxon>Eukaryota</taxon>
        <taxon>Discoba</taxon>
        <taxon>Euglenozoa</taxon>
        <taxon>Kinetoplastea</taxon>
        <taxon>Metakinetoplastina</taxon>
        <taxon>Trypanosomatida</taxon>
        <taxon>Trypanosomatidae</taxon>
        <taxon>Trypanosoma</taxon>
        <taxon>Duttonella</taxon>
    </lineage>
</organism>
<reference evidence="1" key="1">
    <citation type="journal article" date="2012" name="Proc. Natl. Acad. Sci. U.S.A.">
        <title>Antigenic diversity is generated by distinct evolutionary mechanisms in African trypanosome species.</title>
        <authorList>
            <person name="Jackson A.P."/>
            <person name="Berry A."/>
            <person name="Aslett M."/>
            <person name="Allison H.C."/>
            <person name="Burton P."/>
            <person name="Vavrova-Anderson J."/>
            <person name="Brown R."/>
            <person name="Browne H."/>
            <person name="Corton N."/>
            <person name="Hauser H."/>
            <person name="Gamble J."/>
            <person name="Gilderthorp R."/>
            <person name="Marcello L."/>
            <person name="McQuillan J."/>
            <person name="Otto T.D."/>
            <person name="Quail M.A."/>
            <person name="Sanders M.J."/>
            <person name="van Tonder A."/>
            <person name="Ginger M.L."/>
            <person name="Field M.C."/>
            <person name="Barry J.D."/>
            <person name="Hertz-Fowler C."/>
            <person name="Berriman M."/>
        </authorList>
    </citation>
    <scope>NUCLEOTIDE SEQUENCE</scope>
    <source>
        <strain evidence="1">Y486</strain>
    </source>
</reference>
<protein>
    <submittedName>
        <fullName evidence="1">Uncharacterized protein</fullName>
    </submittedName>
</protein>
<name>G0TYE4_TRYVY</name>
<dbReference type="AlphaFoldDB" id="G0TYE4"/>
<proteinExistence type="predicted"/>